<dbReference type="InterPro" id="IPR019874">
    <property type="entry name" value="RF_methyltr_PrmC"/>
</dbReference>
<dbReference type="GO" id="GO:0003676">
    <property type="term" value="F:nucleic acid binding"/>
    <property type="evidence" value="ECO:0007669"/>
    <property type="project" value="InterPro"/>
</dbReference>
<keyword evidence="2" id="KW-0808">Transferase</keyword>
<name>A0A1L5YCI3_9EUKA</name>
<dbReference type="InterPro" id="IPR004556">
    <property type="entry name" value="HemK-like"/>
</dbReference>
<dbReference type="PROSITE" id="PS00092">
    <property type="entry name" value="N6_MTASE"/>
    <property type="match status" value="1"/>
</dbReference>
<dbReference type="Gene3D" id="3.40.50.150">
    <property type="entry name" value="Vaccinia Virus protein VP39"/>
    <property type="match status" value="1"/>
</dbReference>
<evidence type="ECO:0000259" key="4">
    <source>
        <dbReference type="Pfam" id="PF05175"/>
    </source>
</evidence>
<keyword evidence="1 5" id="KW-0489">Methyltransferase</keyword>
<dbReference type="GO" id="GO:0008757">
    <property type="term" value="F:S-adenosylmethionine-dependent methyltransferase activity"/>
    <property type="evidence" value="ECO:0007669"/>
    <property type="project" value="UniProtKB-ARBA"/>
</dbReference>
<sequence>MLKIIRQDEQPYAKNVFHSISISTFKAWYKARLYEGGIASDLDWLLSIILGFSWKRITFNQEHKLQLPGSLAYLTKLWQCHCLEHVPLQHLMGICPWRDLYLKVEPGTLIPRQETELLVDLALQCLSIDKAREQVLSTDRSDVLQWADLGTGSGAIAVALARALPHWIGHATDCSHQGLIQAQNNVRQLVSCSRVTRYCGYWWEPLISLSGKINLILANPPYIPSQLIETLEENVVNHEPIIALDGGKDGLNAIRILINIAPKMLSPGGWIVIEHHYDQSSNVTDLMLNAGLTNIYRALDLDSNYRFAIARKPLCQY</sequence>
<organism evidence="5">
    <name type="scientific">Paulinella micropora</name>
    <dbReference type="NCBI Taxonomy" id="1928728"/>
    <lineage>
        <taxon>Eukaryota</taxon>
        <taxon>Sar</taxon>
        <taxon>Rhizaria</taxon>
        <taxon>Cercozoa</taxon>
        <taxon>Imbricatea</taxon>
        <taxon>Silicofilosea</taxon>
        <taxon>Euglyphida</taxon>
        <taxon>Paulinellidae</taxon>
        <taxon>Paulinella</taxon>
    </lineage>
</organism>
<dbReference type="PANTHER" id="PTHR47441">
    <property type="match status" value="1"/>
</dbReference>
<keyword evidence="3" id="KW-0949">S-adenosyl-L-methionine</keyword>
<dbReference type="SUPFAM" id="SSF53335">
    <property type="entry name" value="S-adenosyl-L-methionine-dependent methyltransferases"/>
    <property type="match status" value="1"/>
</dbReference>
<dbReference type="GO" id="GO:0008276">
    <property type="term" value="F:protein methyltransferase activity"/>
    <property type="evidence" value="ECO:0007669"/>
    <property type="project" value="InterPro"/>
</dbReference>
<dbReference type="InterPro" id="IPR002052">
    <property type="entry name" value="DNA_methylase_N6_adenine_CS"/>
</dbReference>
<protein>
    <submittedName>
        <fullName evidence="5">Modification methylase, HemK family protein</fullName>
    </submittedName>
</protein>
<dbReference type="Pfam" id="PF05175">
    <property type="entry name" value="MTS"/>
    <property type="match status" value="1"/>
</dbReference>
<dbReference type="InterPro" id="IPR029063">
    <property type="entry name" value="SAM-dependent_MTases_sf"/>
</dbReference>
<geneLocation type="plastid" evidence="5"/>
<evidence type="ECO:0000256" key="3">
    <source>
        <dbReference type="ARBA" id="ARBA00022691"/>
    </source>
</evidence>
<dbReference type="GO" id="GO:0032259">
    <property type="term" value="P:methylation"/>
    <property type="evidence" value="ECO:0007669"/>
    <property type="project" value="UniProtKB-KW"/>
</dbReference>
<evidence type="ECO:0000256" key="1">
    <source>
        <dbReference type="ARBA" id="ARBA00022603"/>
    </source>
</evidence>
<dbReference type="AlphaFoldDB" id="A0A1L5YCI3"/>
<dbReference type="InterPro" id="IPR007848">
    <property type="entry name" value="Small_mtfrase_dom"/>
</dbReference>
<dbReference type="NCBIfam" id="TIGR00536">
    <property type="entry name" value="hemK_fam"/>
    <property type="match status" value="1"/>
</dbReference>
<accession>A0A1L5YCI3</accession>
<dbReference type="NCBIfam" id="TIGR03534">
    <property type="entry name" value="RF_mod_PrmC"/>
    <property type="match status" value="1"/>
</dbReference>
<evidence type="ECO:0000313" key="5">
    <source>
        <dbReference type="EMBL" id="APP88400.1"/>
    </source>
</evidence>
<dbReference type="EMBL" id="KX897545">
    <property type="protein sequence ID" value="APP88400.1"/>
    <property type="molecule type" value="Genomic_DNA"/>
</dbReference>
<keyword evidence="5" id="KW-0934">Plastid</keyword>
<proteinExistence type="predicted"/>
<dbReference type="InterPro" id="IPR052663">
    <property type="entry name" value="RF_glutamine_MTase_cyano"/>
</dbReference>
<reference evidence="5" key="1">
    <citation type="journal article" date="2017" name="Protist">
        <title>Diversity of the Photosynthetic Paulinella Species, with the Description of Paulinella micropora sp. nov. and the Chromatophore Genome Sequence for strain KR01.</title>
        <authorList>
            <person name="Lhee D."/>
            <person name="Yang E.C."/>
            <person name="Kim J.I."/>
            <person name="Nakayama T."/>
            <person name="Zuccarello G."/>
            <person name="Andersen R.A."/>
            <person name="Yoon H.S."/>
        </authorList>
    </citation>
    <scope>NUCLEOTIDE SEQUENCE</scope>
    <source>
        <strain evidence="5">KR01</strain>
    </source>
</reference>
<feature type="domain" description="Methyltransferase small" evidence="4">
    <location>
        <begin position="144"/>
        <end position="223"/>
    </location>
</feature>
<gene>
    <name evidence="5" type="ORF">PCKR_626</name>
</gene>
<evidence type="ECO:0000256" key="2">
    <source>
        <dbReference type="ARBA" id="ARBA00022679"/>
    </source>
</evidence>
<dbReference type="PANTHER" id="PTHR47441:SF3">
    <property type="entry name" value="RELEASE FACTOR GLUTAMINE METHYLTRANSFERASE"/>
    <property type="match status" value="1"/>
</dbReference>